<dbReference type="NCBIfam" id="NF038399">
    <property type="entry name" value="NH_RiPP_Os17"/>
    <property type="match status" value="1"/>
</dbReference>
<name>A0A402AVG2_9CHLR</name>
<dbReference type="InterPro" id="IPR036648">
    <property type="entry name" value="CN_Hdrase_a/SCN_Hdrase_g_sf"/>
</dbReference>
<dbReference type="EMBL" id="BIFS01000002">
    <property type="protein sequence ID" value="GCE23077.1"/>
    <property type="molecule type" value="Genomic_DNA"/>
</dbReference>
<dbReference type="Proteomes" id="UP000287188">
    <property type="component" value="Unassembled WGS sequence"/>
</dbReference>
<organism evidence="1 2">
    <name type="scientific">Dictyobacter kobayashii</name>
    <dbReference type="NCBI Taxonomy" id="2014872"/>
    <lineage>
        <taxon>Bacteria</taxon>
        <taxon>Bacillati</taxon>
        <taxon>Chloroflexota</taxon>
        <taxon>Ktedonobacteria</taxon>
        <taxon>Ktedonobacterales</taxon>
        <taxon>Dictyobacteraceae</taxon>
        <taxon>Dictyobacter</taxon>
    </lineage>
</organism>
<dbReference type="GO" id="GO:0046914">
    <property type="term" value="F:transition metal ion binding"/>
    <property type="evidence" value="ECO:0007669"/>
    <property type="project" value="InterPro"/>
</dbReference>
<gene>
    <name evidence="1" type="ORF">KDK_68770</name>
</gene>
<evidence type="ECO:0000313" key="2">
    <source>
        <dbReference type="Proteomes" id="UP000287188"/>
    </source>
</evidence>
<evidence type="ECO:0000313" key="1">
    <source>
        <dbReference type="EMBL" id="GCE23077.1"/>
    </source>
</evidence>
<dbReference type="RefSeq" id="WP_126556567.1">
    <property type="nucleotide sequence ID" value="NZ_BIFS01000002.1"/>
</dbReference>
<proteinExistence type="predicted"/>
<dbReference type="SUPFAM" id="SSF56209">
    <property type="entry name" value="Nitrile hydratase alpha chain"/>
    <property type="match status" value="1"/>
</dbReference>
<comment type="caution">
    <text evidence="1">The sequence shown here is derived from an EMBL/GenBank/DDBJ whole genome shotgun (WGS) entry which is preliminary data.</text>
</comment>
<protein>
    <recommendedName>
        <fullName evidence="3">Extradiol ring-cleavage dioxygenase LigAB LigA subunit domain-containing protein</fullName>
    </recommendedName>
</protein>
<accession>A0A402AVG2</accession>
<dbReference type="AlphaFoldDB" id="A0A402AVG2"/>
<sequence length="68" mass="7681">MTWTIINRILGQAALDKSFEKEFLRDPVVAAKRLGYELTDEEIEAFAQSKADTLSAFSKNLLHLLPSQ</sequence>
<keyword evidence="2" id="KW-1185">Reference proteome</keyword>
<evidence type="ECO:0008006" key="3">
    <source>
        <dbReference type="Google" id="ProtNLM"/>
    </source>
</evidence>
<dbReference type="OrthoDB" id="164369at2"/>
<dbReference type="GO" id="GO:0003824">
    <property type="term" value="F:catalytic activity"/>
    <property type="evidence" value="ECO:0007669"/>
    <property type="project" value="InterPro"/>
</dbReference>
<reference evidence="2" key="1">
    <citation type="submission" date="2018-12" db="EMBL/GenBank/DDBJ databases">
        <title>Tengunoibacter tsumagoiensis gen. nov., sp. nov., Dictyobacter kobayashii sp. nov., D. alpinus sp. nov., and D. joshuensis sp. nov. and description of Dictyobacteraceae fam. nov. within the order Ktedonobacterales isolated from Tengu-no-mugimeshi.</title>
        <authorList>
            <person name="Wang C.M."/>
            <person name="Zheng Y."/>
            <person name="Sakai Y."/>
            <person name="Toyoda A."/>
            <person name="Minakuchi Y."/>
            <person name="Abe K."/>
            <person name="Yokota A."/>
            <person name="Yabe S."/>
        </authorList>
    </citation>
    <scope>NUCLEOTIDE SEQUENCE [LARGE SCALE GENOMIC DNA]</scope>
    <source>
        <strain evidence="2">Uno11</strain>
    </source>
</reference>